<gene>
    <name evidence="2" type="ORF">K402DRAFT_403945</name>
</gene>
<dbReference type="OrthoDB" id="5360893at2759"/>
<keyword evidence="3" id="KW-1185">Reference proteome</keyword>
<dbReference type="Pfam" id="PF01261">
    <property type="entry name" value="AP_endonuc_2"/>
    <property type="match status" value="1"/>
</dbReference>
<dbReference type="AlphaFoldDB" id="A0A6G1H1U2"/>
<feature type="domain" description="Xylose isomerase-like TIM barrel" evidence="1">
    <location>
        <begin position="24"/>
        <end position="311"/>
    </location>
</feature>
<dbReference type="InterPro" id="IPR036237">
    <property type="entry name" value="Xyl_isomerase-like_sf"/>
</dbReference>
<evidence type="ECO:0000313" key="2">
    <source>
        <dbReference type="EMBL" id="KAF1987022.1"/>
    </source>
</evidence>
<dbReference type="EMBL" id="ML977154">
    <property type="protein sequence ID" value="KAF1987022.1"/>
    <property type="molecule type" value="Genomic_DNA"/>
</dbReference>
<protein>
    <submittedName>
        <fullName evidence="2">Xylose isomerase-like protein</fullName>
    </submittedName>
</protein>
<dbReference type="GO" id="GO:0016853">
    <property type="term" value="F:isomerase activity"/>
    <property type="evidence" value="ECO:0007669"/>
    <property type="project" value="UniProtKB-KW"/>
</dbReference>
<dbReference type="Proteomes" id="UP000800041">
    <property type="component" value="Unassembled WGS sequence"/>
</dbReference>
<dbReference type="SUPFAM" id="SSF51658">
    <property type="entry name" value="Xylose isomerase-like"/>
    <property type="match status" value="1"/>
</dbReference>
<dbReference type="InterPro" id="IPR013022">
    <property type="entry name" value="Xyl_isomerase-like_TIM-brl"/>
</dbReference>
<sequence>MPCQLAIATMSLGRASCHSFTHKLDQAKRNGYTGLEIFYEDLETMASLMPGGATPSNQQKAAAEITRLCSARNIEIICLQPFMHYEGLVDRTLHAQRLDDLKHWFTLATILNTDLIAMPSTFLPPTETTADIPTIVSDFTEAALLAASHDPPLRLCYESLAWATHTDTWEKSWDIVRRVNLPNFGICLDTFNIAGRIYADPASASGRTLNADVAVEESLERMVGTVDVKKVFFIQVVDAERLSAPLVEGHEFFVPGQPARMSWSRNCRLFYGEEEYGAYLPVRQILDAIFNGLGYEGWVSMELFNRLMGDEREEVPGILARRGRIGWERLVKDFPGVVVGEVEVEKVPAIVRQDSVQSIVM</sequence>
<dbReference type="InterPro" id="IPR050312">
    <property type="entry name" value="IolE/XylAMocC-like"/>
</dbReference>
<keyword evidence="2" id="KW-0413">Isomerase</keyword>
<reference evidence="2" key="1">
    <citation type="journal article" date="2020" name="Stud. Mycol.">
        <title>101 Dothideomycetes genomes: a test case for predicting lifestyles and emergence of pathogens.</title>
        <authorList>
            <person name="Haridas S."/>
            <person name="Albert R."/>
            <person name="Binder M."/>
            <person name="Bloem J."/>
            <person name="Labutti K."/>
            <person name="Salamov A."/>
            <person name="Andreopoulos B."/>
            <person name="Baker S."/>
            <person name="Barry K."/>
            <person name="Bills G."/>
            <person name="Bluhm B."/>
            <person name="Cannon C."/>
            <person name="Castanera R."/>
            <person name="Culley D."/>
            <person name="Daum C."/>
            <person name="Ezra D."/>
            <person name="Gonzalez J."/>
            <person name="Henrissat B."/>
            <person name="Kuo A."/>
            <person name="Liang C."/>
            <person name="Lipzen A."/>
            <person name="Lutzoni F."/>
            <person name="Magnuson J."/>
            <person name="Mondo S."/>
            <person name="Nolan M."/>
            <person name="Ohm R."/>
            <person name="Pangilinan J."/>
            <person name="Park H.-J."/>
            <person name="Ramirez L."/>
            <person name="Alfaro M."/>
            <person name="Sun H."/>
            <person name="Tritt A."/>
            <person name="Yoshinaga Y."/>
            <person name="Zwiers L.-H."/>
            <person name="Turgeon B."/>
            <person name="Goodwin S."/>
            <person name="Spatafora J."/>
            <person name="Crous P."/>
            <person name="Grigoriev I."/>
        </authorList>
    </citation>
    <scope>NUCLEOTIDE SEQUENCE</scope>
    <source>
        <strain evidence="2">CBS 113979</strain>
    </source>
</reference>
<accession>A0A6G1H1U2</accession>
<dbReference type="PANTHER" id="PTHR12110">
    <property type="entry name" value="HYDROXYPYRUVATE ISOMERASE"/>
    <property type="match status" value="1"/>
</dbReference>
<name>A0A6G1H1U2_9PEZI</name>
<organism evidence="2 3">
    <name type="scientific">Aulographum hederae CBS 113979</name>
    <dbReference type="NCBI Taxonomy" id="1176131"/>
    <lineage>
        <taxon>Eukaryota</taxon>
        <taxon>Fungi</taxon>
        <taxon>Dikarya</taxon>
        <taxon>Ascomycota</taxon>
        <taxon>Pezizomycotina</taxon>
        <taxon>Dothideomycetes</taxon>
        <taxon>Pleosporomycetidae</taxon>
        <taxon>Aulographales</taxon>
        <taxon>Aulographaceae</taxon>
    </lineage>
</organism>
<dbReference type="Gene3D" id="3.20.20.150">
    <property type="entry name" value="Divalent-metal-dependent TIM barrel enzymes"/>
    <property type="match status" value="1"/>
</dbReference>
<proteinExistence type="predicted"/>
<evidence type="ECO:0000259" key="1">
    <source>
        <dbReference type="Pfam" id="PF01261"/>
    </source>
</evidence>
<dbReference type="PANTHER" id="PTHR12110:SF21">
    <property type="entry name" value="XYLOSE ISOMERASE-LIKE TIM BARREL DOMAIN-CONTAINING PROTEIN"/>
    <property type="match status" value="1"/>
</dbReference>
<evidence type="ECO:0000313" key="3">
    <source>
        <dbReference type="Proteomes" id="UP000800041"/>
    </source>
</evidence>